<sequence length="64" mass="7454">MLCFNWLQPAPGISNTNNKREKGMLIYFIFIIWACQVHFSMLNQQDEMVHLTGLQIKIDSLIKA</sequence>
<keyword evidence="3" id="KW-1185">Reference proteome</keyword>
<organism evidence="2 3">
    <name type="scientific">Niastella koreensis</name>
    <dbReference type="NCBI Taxonomy" id="354356"/>
    <lineage>
        <taxon>Bacteria</taxon>
        <taxon>Pseudomonadati</taxon>
        <taxon>Bacteroidota</taxon>
        <taxon>Chitinophagia</taxon>
        <taxon>Chitinophagales</taxon>
        <taxon>Chitinophagaceae</taxon>
        <taxon>Niastella</taxon>
    </lineage>
</organism>
<keyword evidence="1" id="KW-1133">Transmembrane helix</keyword>
<keyword evidence="1" id="KW-0812">Transmembrane</keyword>
<gene>
    <name evidence="2" type="ORF">A4D02_32010</name>
</gene>
<dbReference type="Proteomes" id="UP000192277">
    <property type="component" value="Unassembled WGS sequence"/>
</dbReference>
<comment type="caution">
    <text evidence="2">The sequence shown here is derived from an EMBL/GenBank/DDBJ whole genome shotgun (WGS) entry which is preliminary data.</text>
</comment>
<evidence type="ECO:0000313" key="2">
    <source>
        <dbReference type="EMBL" id="OQP46182.1"/>
    </source>
</evidence>
<protein>
    <submittedName>
        <fullName evidence="2">Uncharacterized protein</fullName>
    </submittedName>
</protein>
<name>A0ABX3NVS3_9BACT</name>
<accession>A0ABX3NVS3</accession>
<proteinExistence type="predicted"/>
<keyword evidence="1" id="KW-0472">Membrane</keyword>
<evidence type="ECO:0000313" key="3">
    <source>
        <dbReference type="Proteomes" id="UP000192277"/>
    </source>
</evidence>
<feature type="transmembrane region" description="Helical" evidence="1">
    <location>
        <begin position="24"/>
        <end position="42"/>
    </location>
</feature>
<dbReference type="EMBL" id="LWBO01000016">
    <property type="protein sequence ID" value="OQP46182.1"/>
    <property type="molecule type" value="Genomic_DNA"/>
</dbReference>
<evidence type="ECO:0000256" key="1">
    <source>
        <dbReference type="SAM" id="Phobius"/>
    </source>
</evidence>
<reference evidence="2 3" key="1">
    <citation type="submission" date="2016-04" db="EMBL/GenBank/DDBJ databases">
        <authorList>
            <person name="Chen L."/>
            <person name="Zhuang W."/>
            <person name="Wang G."/>
        </authorList>
    </citation>
    <scope>NUCLEOTIDE SEQUENCE [LARGE SCALE GENOMIC DNA]</scope>
    <source>
        <strain evidence="3">GR20</strain>
    </source>
</reference>